<keyword evidence="7 10" id="KW-0283">Flagellar rotation</keyword>
<proteinExistence type="inferred from homology"/>
<keyword evidence="5 10" id="KW-0145">Chemotaxis</keyword>
<comment type="subcellular location">
    <subcellularLocation>
        <location evidence="10">Cell inner membrane</location>
    </subcellularLocation>
    <subcellularLocation>
        <location evidence="2">Cell membrane</location>
        <topology evidence="2">Single-pass membrane protein</topology>
    </subcellularLocation>
</comment>
<dbReference type="STRING" id="414684.RC1_0878"/>
<name>B6IS72_RHOCS</name>
<dbReference type="PANTHER" id="PTHR35091:SF2">
    <property type="entry name" value="FLAGELLAR PROTEIN FLIL"/>
    <property type="match status" value="1"/>
</dbReference>
<evidence type="ECO:0000256" key="2">
    <source>
        <dbReference type="ARBA" id="ARBA00004162"/>
    </source>
</evidence>
<dbReference type="KEGG" id="rce:RC1_0878"/>
<dbReference type="GO" id="GO:0005886">
    <property type="term" value="C:plasma membrane"/>
    <property type="evidence" value="ECO:0007669"/>
    <property type="project" value="UniProtKB-SubCell"/>
</dbReference>
<sequence>MTAIETDGGGTEQELPRKKLSGKKIVLFIVLPILVIGAAAAGVVFSGILHKGDEEHAEEEETHAAPPAECKGPPAFVDFPDVLVNLNTKERRPQFLKLNIKLELCSALDVPAVTAVLPRITDTFQVYLRELRVDDLNGSAGVYRLREELLMRVNTAAYPTRVQDVLIQEILVQ</sequence>
<dbReference type="RefSeq" id="WP_012566098.1">
    <property type="nucleotide sequence ID" value="NC_011420.2"/>
</dbReference>
<organism evidence="11 12">
    <name type="scientific">Rhodospirillum centenum (strain ATCC 51521 / SW)</name>
    <dbReference type="NCBI Taxonomy" id="414684"/>
    <lineage>
        <taxon>Bacteria</taxon>
        <taxon>Pseudomonadati</taxon>
        <taxon>Pseudomonadota</taxon>
        <taxon>Alphaproteobacteria</taxon>
        <taxon>Rhodospirillales</taxon>
        <taxon>Rhodospirillaceae</taxon>
        <taxon>Rhodospirillum</taxon>
    </lineage>
</organism>
<comment type="function">
    <text evidence="1 10">Controls the rotational direction of flagella during chemotaxis.</text>
</comment>
<evidence type="ECO:0000313" key="11">
    <source>
        <dbReference type="EMBL" id="ACI98308.1"/>
    </source>
</evidence>
<dbReference type="GO" id="GO:0006935">
    <property type="term" value="P:chemotaxis"/>
    <property type="evidence" value="ECO:0007669"/>
    <property type="project" value="UniProtKB-KW"/>
</dbReference>
<reference evidence="11 12" key="1">
    <citation type="journal article" date="2010" name="BMC Genomics">
        <title>Metabolic flexibility revealed in the genome of the cyst-forming alpha-1 proteobacterium Rhodospirillum centenum.</title>
        <authorList>
            <person name="Lu Y.K."/>
            <person name="Marden J."/>
            <person name="Han M."/>
            <person name="Swingley W.D."/>
            <person name="Mastrian S.D."/>
            <person name="Chowdhury S.R."/>
            <person name="Hao J."/>
            <person name="Helmy T."/>
            <person name="Kim S."/>
            <person name="Kurdoglu A.A."/>
            <person name="Matthies H.J."/>
            <person name="Rollo D."/>
            <person name="Stothard P."/>
            <person name="Blankenship R.E."/>
            <person name="Bauer C.E."/>
            <person name="Touchman J.W."/>
        </authorList>
    </citation>
    <scope>NUCLEOTIDE SEQUENCE [LARGE SCALE GENOMIC DNA]</scope>
    <source>
        <strain evidence="12">ATCC 51521 / SW</strain>
    </source>
</reference>
<keyword evidence="11" id="KW-0966">Cell projection</keyword>
<keyword evidence="6 10" id="KW-0812">Transmembrane</keyword>
<evidence type="ECO:0000256" key="7">
    <source>
        <dbReference type="ARBA" id="ARBA00022779"/>
    </source>
</evidence>
<evidence type="ECO:0000256" key="4">
    <source>
        <dbReference type="ARBA" id="ARBA00022475"/>
    </source>
</evidence>
<dbReference type="InterPro" id="IPR005503">
    <property type="entry name" value="FliL"/>
</dbReference>
<dbReference type="GO" id="GO:0071978">
    <property type="term" value="P:bacterial-type flagellum-dependent swarming motility"/>
    <property type="evidence" value="ECO:0007669"/>
    <property type="project" value="TreeGrafter"/>
</dbReference>
<keyword evidence="10" id="KW-0997">Cell inner membrane</keyword>
<dbReference type="Proteomes" id="UP000001591">
    <property type="component" value="Chromosome"/>
</dbReference>
<evidence type="ECO:0000256" key="8">
    <source>
        <dbReference type="ARBA" id="ARBA00022989"/>
    </source>
</evidence>
<keyword evidence="8 10" id="KW-1133">Transmembrane helix</keyword>
<dbReference type="PANTHER" id="PTHR35091">
    <property type="entry name" value="FLAGELLAR PROTEIN FLIL"/>
    <property type="match status" value="1"/>
</dbReference>
<dbReference type="EMBL" id="CP000613">
    <property type="protein sequence ID" value="ACI98308.1"/>
    <property type="molecule type" value="Genomic_DNA"/>
</dbReference>
<keyword evidence="4" id="KW-1003">Cell membrane</keyword>
<accession>B6IS72</accession>
<keyword evidence="12" id="KW-1185">Reference proteome</keyword>
<evidence type="ECO:0000256" key="5">
    <source>
        <dbReference type="ARBA" id="ARBA00022500"/>
    </source>
</evidence>
<evidence type="ECO:0000256" key="3">
    <source>
        <dbReference type="ARBA" id="ARBA00008281"/>
    </source>
</evidence>
<protein>
    <recommendedName>
        <fullName evidence="10">Flagellar protein FliL</fullName>
    </recommendedName>
</protein>
<dbReference type="eggNOG" id="COG1580">
    <property type="taxonomic scope" value="Bacteria"/>
</dbReference>
<keyword evidence="11" id="KW-0969">Cilium</keyword>
<dbReference type="Pfam" id="PF03748">
    <property type="entry name" value="FliL"/>
    <property type="match status" value="1"/>
</dbReference>
<gene>
    <name evidence="11" type="primary">fliL</name>
    <name evidence="11" type="ordered locus">RC1_0878</name>
</gene>
<keyword evidence="9 10" id="KW-0472">Membrane</keyword>
<evidence type="ECO:0000256" key="6">
    <source>
        <dbReference type="ARBA" id="ARBA00022692"/>
    </source>
</evidence>
<evidence type="ECO:0000256" key="9">
    <source>
        <dbReference type="ARBA" id="ARBA00023136"/>
    </source>
</evidence>
<dbReference type="OrthoDB" id="7304620at2"/>
<feature type="transmembrane region" description="Helical" evidence="10">
    <location>
        <begin position="25"/>
        <end position="49"/>
    </location>
</feature>
<evidence type="ECO:0000256" key="1">
    <source>
        <dbReference type="ARBA" id="ARBA00002254"/>
    </source>
</evidence>
<dbReference type="AlphaFoldDB" id="B6IS72"/>
<dbReference type="HOGENOM" id="CLU_099018_2_1_5"/>
<comment type="similarity">
    <text evidence="3 10">Belongs to the FliL family.</text>
</comment>
<keyword evidence="11" id="KW-0282">Flagellum</keyword>
<evidence type="ECO:0000256" key="10">
    <source>
        <dbReference type="RuleBase" id="RU364125"/>
    </source>
</evidence>
<evidence type="ECO:0000313" key="12">
    <source>
        <dbReference type="Proteomes" id="UP000001591"/>
    </source>
</evidence>
<dbReference type="GO" id="GO:0009425">
    <property type="term" value="C:bacterial-type flagellum basal body"/>
    <property type="evidence" value="ECO:0007669"/>
    <property type="project" value="InterPro"/>
</dbReference>